<organism evidence="1 2">
    <name type="scientific">Bipolaris victoriae (strain FI3)</name>
    <name type="common">Victoria blight of oats agent</name>
    <name type="synonym">Cochliobolus victoriae</name>
    <dbReference type="NCBI Taxonomy" id="930091"/>
    <lineage>
        <taxon>Eukaryota</taxon>
        <taxon>Fungi</taxon>
        <taxon>Dikarya</taxon>
        <taxon>Ascomycota</taxon>
        <taxon>Pezizomycotina</taxon>
        <taxon>Dothideomycetes</taxon>
        <taxon>Pleosporomycetidae</taxon>
        <taxon>Pleosporales</taxon>
        <taxon>Pleosporineae</taxon>
        <taxon>Pleosporaceae</taxon>
        <taxon>Bipolaris</taxon>
    </lineage>
</organism>
<feature type="non-terminal residue" evidence="1">
    <location>
        <position position="1"/>
    </location>
</feature>
<evidence type="ECO:0000313" key="2">
    <source>
        <dbReference type="Proteomes" id="UP000054337"/>
    </source>
</evidence>
<evidence type="ECO:0000313" key="1">
    <source>
        <dbReference type="EMBL" id="EUN29756.1"/>
    </source>
</evidence>
<protein>
    <submittedName>
        <fullName evidence="1">Uncharacterized protein</fullName>
    </submittedName>
</protein>
<sequence>SDEIKMITGDRQKDWFVRPICWNIEKGYTCSFYEQSMSGHGPLIGQYEGFSDGWFGSEHAAYYKCWVT</sequence>
<accession>W7ENZ6</accession>
<dbReference type="EMBL" id="KI968710">
    <property type="protein sequence ID" value="EUN29756.1"/>
    <property type="molecule type" value="Genomic_DNA"/>
</dbReference>
<dbReference type="GeneID" id="26257627"/>
<proteinExistence type="predicted"/>
<dbReference type="HOGENOM" id="CLU_2800861_0_0_1"/>
<dbReference type="AlphaFoldDB" id="W7ENZ6"/>
<name>W7ENZ6_BIPV3</name>
<feature type="non-terminal residue" evidence="1">
    <location>
        <position position="68"/>
    </location>
</feature>
<keyword evidence="2" id="KW-1185">Reference proteome</keyword>
<dbReference type="RefSeq" id="XP_014559360.1">
    <property type="nucleotide sequence ID" value="XM_014703874.1"/>
</dbReference>
<reference evidence="1 2" key="1">
    <citation type="journal article" date="2013" name="PLoS Genet.">
        <title>Comparative genome structure, secondary metabolite, and effector coding capacity across Cochliobolus pathogens.</title>
        <authorList>
            <person name="Condon B.J."/>
            <person name="Leng Y."/>
            <person name="Wu D."/>
            <person name="Bushley K.E."/>
            <person name="Ohm R.A."/>
            <person name="Otillar R."/>
            <person name="Martin J."/>
            <person name="Schackwitz W."/>
            <person name="Grimwood J."/>
            <person name="MohdZainudin N."/>
            <person name="Xue C."/>
            <person name="Wang R."/>
            <person name="Manning V.A."/>
            <person name="Dhillon B."/>
            <person name="Tu Z.J."/>
            <person name="Steffenson B.J."/>
            <person name="Salamov A."/>
            <person name="Sun H."/>
            <person name="Lowry S."/>
            <person name="LaButti K."/>
            <person name="Han J."/>
            <person name="Copeland A."/>
            <person name="Lindquist E."/>
            <person name="Barry K."/>
            <person name="Schmutz J."/>
            <person name="Baker S.E."/>
            <person name="Ciuffetti L.M."/>
            <person name="Grigoriev I.V."/>
            <person name="Zhong S."/>
            <person name="Turgeon B.G."/>
        </authorList>
    </citation>
    <scope>NUCLEOTIDE SEQUENCE [LARGE SCALE GENOMIC DNA]</scope>
    <source>
        <strain evidence="1 2">FI3</strain>
    </source>
</reference>
<dbReference type="Proteomes" id="UP000054337">
    <property type="component" value="Unassembled WGS sequence"/>
</dbReference>
<dbReference type="OrthoDB" id="3692973at2759"/>
<gene>
    <name evidence="1" type="ORF">COCVIDRAFT_54294</name>
</gene>